<proteinExistence type="predicted"/>
<keyword evidence="9" id="KW-1185">Reference proteome</keyword>
<dbReference type="EMBL" id="BAABHK010000005">
    <property type="protein sequence ID" value="GAA4627613.1"/>
    <property type="molecule type" value="Genomic_DNA"/>
</dbReference>
<reference evidence="9" key="1">
    <citation type="journal article" date="2019" name="Int. J. Syst. Evol. Microbiol.">
        <title>The Global Catalogue of Microorganisms (GCM) 10K type strain sequencing project: providing services to taxonomists for standard genome sequencing and annotation.</title>
        <authorList>
            <consortium name="The Broad Institute Genomics Platform"/>
            <consortium name="The Broad Institute Genome Sequencing Center for Infectious Disease"/>
            <person name="Wu L."/>
            <person name="Ma J."/>
        </authorList>
    </citation>
    <scope>NUCLEOTIDE SEQUENCE [LARGE SCALE GENOMIC DNA]</scope>
    <source>
        <strain evidence="9">JCM 17939</strain>
    </source>
</reference>
<evidence type="ECO:0000259" key="7">
    <source>
        <dbReference type="PROSITE" id="PS50110"/>
    </source>
</evidence>
<dbReference type="Proteomes" id="UP001501442">
    <property type="component" value="Unassembled WGS sequence"/>
</dbReference>
<dbReference type="InterPro" id="IPR039420">
    <property type="entry name" value="WalR-like"/>
</dbReference>
<evidence type="ECO:0000313" key="9">
    <source>
        <dbReference type="Proteomes" id="UP001501442"/>
    </source>
</evidence>
<dbReference type="PROSITE" id="PS00622">
    <property type="entry name" value="HTH_LUXR_1"/>
    <property type="match status" value="1"/>
</dbReference>
<dbReference type="CDD" id="cd06170">
    <property type="entry name" value="LuxR_C_like"/>
    <property type="match status" value="1"/>
</dbReference>
<dbReference type="InterPro" id="IPR016032">
    <property type="entry name" value="Sig_transdc_resp-reg_C-effctor"/>
</dbReference>
<comment type="caution">
    <text evidence="8">The sequence shown here is derived from an EMBL/GenBank/DDBJ whole genome shotgun (WGS) entry which is preliminary data.</text>
</comment>
<evidence type="ECO:0000256" key="4">
    <source>
        <dbReference type="ARBA" id="ARBA00023163"/>
    </source>
</evidence>
<evidence type="ECO:0000259" key="6">
    <source>
        <dbReference type="PROSITE" id="PS50043"/>
    </source>
</evidence>
<dbReference type="Gene3D" id="3.40.50.2300">
    <property type="match status" value="1"/>
</dbReference>
<dbReference type="SMART" id="SM00448">
    <property type="entry name" value="REC"/>
    <property type="match status" value="1"/>
</dbReference>
<accession>A0ABP8UDV8</accession>
<dbReference type="InterPro" id="IPR011006">
    <property type="entry name" value="CheY-like_superfamily"/>
</dbReference>
<dbReference type="SUPFAM" id="SSF46894">
    <property type="entry name" value="C-terminal effector domain of the bipartite response regulators"/>
    <property type="match status" value="1"/>
</dbReference>
<dbReference type="InterPro" id="IPR001789">
    <property type="entry name" value="Sig_transdc_resp-reg_receiver"/>
</dbReference>
<keyword evidence="1 5" id="KW-0597">Phosphoprotein</keyword>
<dbReference type="InterPro" id="IPR000792">
    <property type="entry name" value="Tscrpt_reg_LuxR_C"/>
</dbReference>
<feature type="modified residue" description="4-aspartylphosphate" evidence="5">
    <location>
        <position position="67"/>
    </location>
</feature>
<gene>
    <name evidence="8" type="ORF">GCM10023196_040520</name>
</gene>
<sequence length="245" mass="25865">MAGNMGARVSEGIMPRVLLVDDRPLSLAGLRSILMGERDVTVVGEACEAEEALRLTKALSPEVVVIDALSHQIDAVGLAAAMADEYGPDVPGVMLLADTPDIRLIEAFRNGVRALLLKNSSSEDLIAALHMVAAGYVLMAPTAGTSCTAFQNTMIDLDDTAVKEKLAGLTARERDVLDLVARGLSNSEISETLSVSESTVKSHVRSTLAKLGLRNRVQLVILAYRLGLARPRQAGLIAVAAEPVG</sequence>
<keyword evidence="3" id="KW-0238">DNA-binding</keyword>
<dbReference type="PROSITE" id="PS50110">
    <property type="entry name" value="RESPONSE_REGULATORY"/>
    <property type="match status" value="1"/>
</dbReference>
<protein>
    <submittedName>
        <fullName evidence="8">Response regulator transcription factor</fullName>
    </submittedName>
</protein>
<dbReference type="SUPFAM" id="SSF52172">
    <property type="entry name" value="CheY-like"/>
    <property type="match status" value="1"/>
</dbReference>
<dbReference type="Pfam" id="PF00072">
    <property type="entry name" value="Response_reg"/>
    <property type="match status" value="1"/>
</dbReference>
<dbReference type="PRINTS" id="PR00038">
    <property type="entry name" value="HTHLUXR"/>
</dbReference>
<name>A0ABP8UDV8_9ACTN</name>
<evidence type="ECO:0000256" key="2">
    <source>
        <dbReference type="ARBA" id="ARBA00023015"/>
    </source>
</evidence>
<dbReference type="InterPro" id="IPR058245">
    <property type="entry name" value="NreC/VraR/RcsB-like_REC"/>
</dbReference>
<dbReference type="Pfam" id="PF00196">
    <property type="entry name" value="GerE"/>
    <property type="match status" value="1"/>
</dbReference>
<organism evidence="8 9">
    <name type="scientific">Actinoallomurus vinaceus</name>
    <dbReference type="NCBI Taxonomy" id="1080074"/>
    <lineage>
        <taxon>Bacteria</taxon>
        <taxon>Bacillati</taxon>
        <taxon>Actinomycetota</taxon>
        <taxon>Actinomycetes</taxon>
        <taxon>Streptosporangiales</taxon>
        <taxon>Thermomonosporaceae</taxon>
        <taxon>Actinoallomurus</taxon>
    </lineage>
</organism>
<dbReference type="PROSITE" id="PS50043">
    <property type="entry name" value="HTH_LUXR_2"/>
    <property type="match status" value="1"/>
</dbReference>
<keyword evidence="4" id="KW-0804">Transcription</keyword>
<dbReference type="SMART" id="SM00421">
    <property type="entry name" value="HTH_LUXR"/>
    <property type="match status" value="1"/>
</dbReference>
<dbReference type="PANTHER" id="PTHR43214:SF24">
    <property type="entry name" value="TRANSCRIPTIONAL REGULATORY PROTEIN NARL-RELATED"/>
    <property type="match status" value="1"/>
</dbReference>
<feature type="domain" description="HTH luxR-type" evidence="6">
    <location>
        <begin position="162"/>
        <end position="227"/>
    </location>
</feature>
<evidence type="ECO:0000256" key="5">
    <source>
        <dbReference type="PROSITE-ProRule" id="PRU00169"/>
    </source>
</evidence>
<keyword evidence="2" id="KW-0805">Transcription regulation</keyword>
<dbReference type="PANTHER" id="PTHR43214">
    <property type="entry name" value="TWO-COMPONENT RESPONSE REGULATOR"/>
    <property type="match status" value="1"/>
</dbReference>
<evidence type="ECO:0000256" key="3">
    <source>
        <dbReference type="ARBA" id="ARBA00023125"/>
    </source>
</evidence>
<evidence type="ECO:0000313" key="8">
    <source>
        <dbReference type="EMBL" id="GAA4627613.1"/>
    </source>
</evidence>
<evidence type="ECO:0000256" key="1">
    <source>
        <dbReference type="ARBA" id="ARBA00022553"/>
    </source>
</evidence>
<dbReference type="CDD" id="cd17535">
    <property type="entry name" value="REC_NarL-like"/>
    <property type="match status" value="1"/>
</dbReference>
<feature type="domain" description="Response regulatory" evidence="7">
    <location>
        <begin position="16"/>
        <end position="133"/>
    </location>
</feature>